<organism evidence="4">
    <name type="scientific">Ananas comosus</name>
    <name type="common">Pineapple</name>
    <name type="synonym">Ananas ananas</name>
    <dbReference type="NCBI Taxonomy" id="4615"/>
    <lineage>
        <taxon>Eukaryota</taxon>
        <taxon>Viridiplantae</taxon>
        <taxon>Streptophyta</taxon>
        <taxon>Embryophyta</taxon>
        <taxon>Tracheophyta</taxon>
        <taxon>Spermatophyta</taxon>
        <taxon>Magnoliopsida</taxon>
        <taxon>Liliopsida</taxon>
        <taxon>Poales</taxon>
        <taxon>Bromeliaceae</taxon>
        <taxon>Bromelioideae</taxon>
        <taxon>Ananas</taxon>
    </lineage>
</organism>
<reference evidence="3 4" key="2">
    <citation type="submission" date="2025-04" db="UniProtKB">
        <authorList>
            <consortium name="RefSeq"/>
        </authorList>
    </citation>
    <scope>IDENTIFICATION</scope>
    <source>
        <tissue evidence="3 4">Leaf</tissue>
    </source>
</reference>
<dbReference type="SUPFAM" id="SSF81383">
    <property type="entry name" value="F-box domain"/>
    <property type="match status" value="1"/>
</dbReference>
<keyword evidence="2" id="KW-1185">Reference proteome</keyword>
<dbReference type="InterPro" id="IPR055290">
    <property type="entry name" value="At3g26010-like"/>
</dbReference>
<evidence type="ECO:0000313" key="2">
    <source>
        <dbReference type="Proteomes" id="UP000515123"/>
    </source>
</evidence>
<reference evidence="2" key="1">
    <citation type="journal article" date="2015" name="Nat. Genet.">
        <title>The pineapple genome and the evolution of CAM photosynthesis.</title>
        <authorList>
            <person name="Ming R."/>
            <person name="VanBuren R."/>
            <person name="Wai C.M."/>
            <person name="Tang H."/>
            <person name="Schatz M.C."/>
            <person name="Bowers J.E."/>
            <person name="Lyons E."/>
            <person name="Wang M.L."/>
            <person name="Chen J."/>
            <person name="Biggers E."/>
            <person name="Zhang J."/>
            <person name="Huang L."/>
            <person name="Zhang L."/>
            <person name="Miao W."/>
            <person name="Zhang J."/>
            <person name="Ye Z."/>
            <person name="Miao C."/>
            <person name="Lin Z."/>
            <person name="Wang H."/>
            <person name="Zhou H."/>
            <person name="Yim W.C."/>
            <person name="Priest H.D."/>
            <person name="Zheng C."/>
            <person name="Woodhouse M."/>
            <person name="Edger P.P."/>
            <person name="Guyot R."/>
            <person name="Guo H.B."/>
            <person name="Guo H."/>
            <person name="Zheng G."/>
            <person name="Singh R."/>
            <person name="Sharma A."/>
            <person name="Min X."/>
            <person name="Zheng Y."/>
            <person name="Lee H."/>
            <person name="Gurtowski J."/>
            <person name="Sedlazeck F.J."/>
            <person name="Harkess A."/>
            <person name="McKain M.R."/>
            <person name="Liao Z."/>
            <person name="Fang J."/>
            <person name="Liu J."/>
            <person name="Zhang X."/>
            <person name="Zhang Q."/>
            <person name="Hu W."/>
            <person name="Qin Y."/>
            <person name="Wang K."/>
            <person name="Chen L.Y."/>
            <person name="Shirley N."/>
            <person name="Lin Y.R."/>
            <person name="Liu L.Y."/>
            <person name="Hernandez A.G."/>
            <person name="Wright C.L."/>
            <person name="Bulone V."/>
            <person name="Tuskan G.A."/>
            <person name="Heath K."/>
            <person name="Zee F."/>
            <person name="Moore P.H."/>
            <person name="Sunkar R."/>
            <person name="Leebens-Mack J.H."/>
            <person name="Mockler T."/>
            <person name="Bennetzen J.L."/>
            <person name="Freeling M."/>
            <person name="Sankoff D."/>
            <person name="Paterson A.H."/>
            <person name="Zhu X."/>
            <person name="Yang X."/>
            <person name="Smith J.A."/>
            <person name="Cushman J.C."/>
            <person name="Paull R.E."/>
            <person name="Yu Q."/>
        </authorList>
    </citation>
    <scope>NUCLEOTIDE SEQUENCE [LARGE SCALE GENOMIC DNA]</scope>
    <source>
        <strain evidence="2">cv. F153</strain>
    </source>
</reference>
<evidence type="ECO:0000313" key="4">
    <source>
        <dbReference type="RefSeq" id="XP_020084580.1"/>
    </source>
</evidence>
<dbReference type="RefSeq" id="XP_020084570.1">
    <property type="nucleotide sequence ID" value="XM_020228981.1"/>
</dbReference>
<dbReference type="Proteomes" id="UP000515123">
    <property type="component" value="Linkage group 1"/>
</dbReference>
<dbReference type="PANTHER" id="PTHR35546:SF123">
    <property type="entry name" value="OS01G0876300 PROTEIN"/>
    <property type="match status" value="1"/>
</dbReference>
<gene>
    <name evidence="3 4" type="primary">LOC109707591</name>
</gene>
<dbReference type="RefSeq" id="XP_020084580.1">
    <property type="nucleotide sequence ID" value="XM_020228991.1"/>
</dbReference>
<dbReference type="InterPro" id="IPR001810">
    <property type="entry name" value="F-box_dom"/>
</dbReference>
<dbReference type="GeneID" id="109707591"/>
<dbReference type="Pfam" id="PF24750">
    <property type="entry name" value="b-prop_At3g26010-like"/>
    <property type="match status" value="1"/>
</dbReference>
<dbReference type="SUPFAM" id="SSF50969">
    <property type="entry name" value="YVTN repeat-like/Quinoprotein amine dehydrogenase"/>
    <property type="match status" value="1"/>
</dbReference>
<feature type="domain" description="F-box" evidence="1">
    <location>
        <begin position="7"/>
        <end position="47"/>
    </location>
</feature>
<evidence type="ECO:0000313" key="3">
    <source>
        <dbReference type="RefSeq" id="XP_020084570.1"/>
    </source>
</evidence>
<accession>A0A6P5ETV5</accession>
<dbReference type="AlphaFoldDB" id="A0A6P5ETV5"/>
<dbReference type="SMART" id="SM00256">
    <property type="entry name" value="FBOX"/>
    <property type="match status" value="1"/>
</dbReference>
<sequence>MEGASHIGDDMLAEILAKLPLKPLFRFKCVSKSWRGLISENHLRRRLPLLTSGVFYCSGPGPHNGPRYAFASDDGGLEECDLDFFPFLRSSTLVDSCNGLLLFYAAHPAAFYVANPITRRWRALPRPQGRTRLSILAFDPSASPDYKVICFTGWRPRGADIETFSSETGEWAPGELNWPGVETDAMLATMHCFGGALYILAHSGCVIPVDLATMECRAAIGLPEPMSPDGRLGNRGGSLYYSHTSDHDHELKIWTLGQNCTWVMRCSVSVSELGLGLDSDRAQVLAFDPERGVVYMWVGGKLVGFDYERRGVFKEWEFEKERERERPHLIQIWVFPFSNYLSNCLS</sequence>
<dbReference type="Pfam" id="PF00646">
    <property type="entry name" value="F-box"/>
    <property type="match status" value="1"/>
</dbReference>
<dbReference type="Gene3D" id="1.20.1280.50">
    <property type="match status" value="1"/>
</dbReference>
<dbReference type="InterPro" id="IPR056592">
    <property type="entry name" value="Beta-prop_At3g26010-like"/>
</dbReference>
<proteinExistence type="predicted"/>
<dbReference type="InterPro" id="IPR011044">
    <property type="entry name" value="Quino_amine_DH_bsu"/>
</dbReference>
<dbReference type="Gramene" id="Aco011265.1.mrna1">
    <property type="protein sequence ID" value="Aco011265.1.mrna1"/>
    <property type="gene ID" value="Aco011265.1.path1"/>
</dbReference>
<name>A0A6P5ETV5_ANACO</name>
<dbReference type="CDD" id="cd22157">
    <property type="entry name" value="F-box_AtFBW1-like"/>
    <property type="match status" value="1"/>
</dbReference>
<dbReference type="PANTHER" id="PTHR35546">
    <property type="entry name" value="F-BOX PROTEIN INTERACTION DOMAIN PROTEIN-RELATED"/>
    <property type="match status" value="1"/>
</dbReference>
<dbReference type="InterPro" id="IPR036047">
    <property type="entry name" value="F-box-like_dom_sf"/>
</dbReference>
<evidence type="ECO:0000259" key="1">
    <source>
        <dbReference type="SMART" id="SM00256"/>
    </source>
</evidence>
<protein>
    <submittedName>
        <fullName evidence="3 4">F-box protein At5g07610-like</fullName>
    </submittedName>
</protein>
<dbReference type="OrthoDB" id="626202at2759"/>